<feature type="compositionally biased region" description="Pro residues" evidence="1">
    <location>
        <begin position="169"/>
        <end position="185"/>
    </location>
</feature>
<feature type="compositionally biased region" description="Pro residues" evidence="1">
    <location>
        <begin position="377"/>
        <end position="405"/>
    </location>
</feature>
<feature type="compositionally biased region" description="Polar residues" evidence="1">
    <location>
        <begin position="215"/>
        <end position="234"/>
    </location>
</feature>
<feature type="region of interest" description="Disordered" evidence="1">
    <location>
        <begin position="706"/>
        <end position="729"/>
    </location>
</feature>
<sequence>MQELQSLPSLWCQVVRPVGQPPVSVAGSEPYICTACRSQEEEVDLILHTSVPHGPSLTLPLGEAPAISISSLPVPAEIPPICSPIHICTEPPQSPTELQKSSAQTHPDLAELQSPPPSHLDPVELQSPSPSYPDPAELQNSSPSHLDPAELQSPSPSYPDPAELQNSPPSHPDPAELPSPSPSYPDPAELQNSSPSHLDPAELQSPSPSYPNPAELQSSTPSHPNPAELQSPTPSHLDPAELSSPSPPSSSHLDPTELQGPSPSHPNPAELQSPTQSHPDPAELPSPSPSYSDPAALQNSPPSHRDPAELQSPSPSYPDPAELQSSTPSQPDPAELPSPAPSYPDPAELQIPALSRSVPAELRSPAPLRPVPAELQSPPPQRPVPAPSQPDPAEPLSPAPSPHPGPAELQHPAQSHAGPIEPQEYHTPFYFSIVVFQQSSTQSHSRPTELQKTPVPSPCGPAESTSMQAQLSLSPQSSTEAQHSPKQGSPVFCSIAHSPPNSSIQMWLSPSQIQSEPAEPQHSPSQRRCSPKKVGTSPSWPTTLNSEFTLDCENPRCGAVQDVSTQGLSPVCYTQTSRRHTSAPCSPSRSPFRPTWTSLSQPASPAQVTWPLQLSPSQTIVSSEQNSTHQSPNLDGQTLESPAQLSRIRELFLVAADGHVQNPSPPQVIASPTPGSLDHVSLTSLTSAASPSHCTEASPIHIQAGLASVSPPPTSELPASPAGPLQACDRPTSVETSLISADAIPVILAQPAMSSVVLAIPGCSISSQDEEMEVAVDHQTEASLCHHSSTPGSPNINNASPNKQDVICFAETCKSHAHPGYAGPSEVQATSSPAHSPPHCRPTNTSQSSSSVSQTSKCSASVTDVSVFCSPPRSTPVSQASPSPGPAQRRSPSIQVTYSSPACISPLHSPAQASKLVCSPEGGPCYYPAGEVPANSISAVHLDHSGLGSAAVSPNQNSQTPPSPHRNCSLASPLNPISPIPVDTTTTQGILALACSNLPHDGVLSTNHANAPQASSVHSSIVACPVCGPTESISTRTTQNPNTEASPDSGITSSVRCPDSSCPVLVTIEKSGNTPSSGPASPLQLRPGPQSRSVDWNSPSAVDVSEEQKKAVEQRSTEDKEEMEQEKPDETEPVKRSEGEGKHLKDSDDSLSGVWLTEDHHASATSPVLTQHSSSCCLPCPPPPGSSSVEASPTCSTLTPPPLVDHPLEEELTNGGQWLGDCERQPTKEEHHLQAEASGRGEEQEKEPLASDKSFEAVIMQQPKSENQERKEEEVREEKSNMEEEVLVSPVLDLDPSLDLEVMELMASASPPTSLLCLSSPSPTPISRQTLRPPLPPPCSSSSRPSDDLAIRLRQSPFSTEASPETSPARATITPPPLTPPLPPLRASLLARESPPLSKVMPPCFLLLAECLFKFKNLKNTPC</sequence>
<evidence type="ECO:0000256" key="1">
    <source>
        <dbReference type="SAM" id="MobiDB-lite"/>
    </source>
</evidence>
<accession>A0A3Q3JHV1</accession>
<feature type="compositionally biased region" description="Basic and acidic residues" evidence="1">
    <location>
        <begin position="1221"/>
        <end position="1255"/>
    </location>
</feature>
<feature type="compositionally biased region" description="Basic and acidic residues" evidence="1">
    <location>
        <begin position="1106"/>
        <end position="1118"/>
    </location>
</feature>
<feature type="region of interest" description="Disordered" evidence="1">
    <location>
        <begin position="870"/>
        <end position="894"/>
    </location>
</feature>
<keyword evidence="3" id="KW-1185">Reference proteome</keyword>
<dbReference type="Ensembl" id="ENSMALT00000019596.1">
    <property type="protein sequence ID" value="ENSMALP00000019213.1"/>
    <property type="gene ID" value="ENSMALG00000013417.1"/>
</dbReference>
<feature type="region of interest" description="Disordered" evidence="1">
    <location>
        <begin position="438"/>
        <end position="495"/>
    </location>
</feature>
<feature type="compositionally biased region" description="Low complexity" evidence="1">
    <location>
        <begin position="1186"/>
        <end position="1198"/>
    </location>
</feature>
<organism evidence="2 3">
    <name type="scientific">Monopterus albus</name>
    <name type="common">Swamp eel</name>
    <dbReference type="NCBI Taxonomy" id="43700"/>
    <lineage>
        <taxon>Eukaryota</taxon>
        <taxon>Metazoa</taxon>
        <taxon>Chordata</taxon>
        <taxon>Craniata</taxon>
        <taxon>Vertebrata</taxon>
        <taxon>Euteleostomi</taxon>
        <taxon>Actinopterygii</taxon>
        <taxon>Neopterygii</taxon>
        <taxon>Teleostei</taxon>
        <taxon>Neoteleostei</taxon>
        <taxon>Acanthomorphata</taxon>
        <taxon>Anabantaria</taxon>
        <taxon>Synbranchiformes</taxon>
        <taxon>Synbranchidae</taxon>
        <taxon>Monopterus</taxon>
    </lineage>
</organism>
<feature type="region of interest" description="Disordered" evidence="1">
    <location>
        <begin position="948"/>
        <end position="968"/>
    </location>
</feature>
<feature type="compositionally biased region" description="Basic and acidic residues" evidence="1">
    <location>
        <begin position="1266"/>
        <end position="1282"/>
    </location>
</feature>
<proteinExistence type="predicted"/>
<dbReference type="STRING" id="43700.ENSMALP00000019213"/>
<feature type="compositionally biased region" description="Polar residues" evidence="1">
    <location>
        <begin position="95"/>
        <end position="105"/>
    </location>
</feature>
<feature type="region of interest" description="Disordered" evidence="1">
    <location>
        <begin position="576"/>
        <end position="604"/>
    </location>
</feature>
<feature type="compositionally biased region" description="Polar residues" evidence="1">
    <location>
        <begin position="463"/>
        <end position="487"/>
    </location>
</feature>
<reference evidence="2" key="1">
    <citation type="submission" date="2025-08" db="UniProtKB">
        <authorList>
            <consortium name="Ensembl"/>
        </authorList>
    </citation>
    <scope>IDENTIFICATION</scope>
</reference>
<feature type="region of interest" description="Disordered" evidence="1">
    <location>
        <begin position="85"/>
        <end position="424"/>
    </location>
</feature>
<feature type="compositionally biased region" description="Polar residues" evidence="1">
    <location>
        <begin position="1032"/>
        <end position="1055"/>
    </location>
</feature>
<feature type="compositionally biased region" description="Low complexity" evidence="1">
    <location>
        <begin position="845"/>
        <end position="855"/>
    </location>
</feature>
<feature type="compositionally biased region" description="Polar residues" evidence="1">
    <location>
        <begin position="438"/>
        <end position="451"/>
    </location>
</feature>
<reference evidence="2" key="2">
    <citation type="submission" date="2025-09" db="UniProtKB">
        <authorList>
            <consortium name="Ensembl"/>
        </authorList>
    </citation>
    <scope>IDENTIFICATION</scope>
</reference>
<dbReference type="Proteomes" id="UP000261600">
    <property type="component" value="Unplaced"/>
</dbReference>
<feature type="compositionally biased region" description="Low complexity" evidence="1">
    <location>
        <begin position="1311"/>
        <end position="1321"/>
    </location>
</feature>
<feature type="compositionally biased region" description="Polar residues" evidence="1">
    <location>
        <begin position="1163"/>
        <end position="1172"/>
    </location>
</feature>
<feature type="compositionally biased region" description="Polar residues" evidence="1">
    <location>
        <begin position="1356"/>
        <end position="1366"/>
    </location>
</feature>
<feature type="region of interest" description="Disordered" evidence="1">
    <location>
        <begin position="511"/>
        <end position="541"/>
    </location>
</feature>
<feature type="compositionally biased region" description="Polar residues" evidence="1">
    <location>
        <begin position="1070"/>
        <end position="1079"/>
    </location>
</feature>
<feature type="compositionally biased region" description="Pro residues" evidence="1">
    <location>
        <begin position="330"/>
        <end position="344"/>
    </location>
</feature>
<feature type="compositionally biased region" description="Polar residues" evidence="1">
    <location>
        <begin position="583"/>
        <end position="604"/>
    </location>
</feature>
<feature type="region of interest" description="Disordered" evidence="1">
    <location>
        <begin position="820"/>
        <end position="855"/>
    </location>
</feature>
<evidence type="ECO:0000313" key="2">
    <source>
        <dbReference type="Ensembl" id="ENSMALP00000019213.1"/>
    </source>
</evidence>
<name>A0A3Q3JHV1_MONAL</name>
<evidence type="ECO:0000313" key="3">
    <source>
        <dbReference type="Proteomes" id="UP000261600"/>
    </source>
</evidence>
<feature type="compositionally biased region" description="Polar residues" evidence="1">
    <location>
        <begin position="1090"/>
        <end position="1100"/>
    </location>
</feature>
<feature type="region of interest" description="Disordered" evidence="1">
    <location>
        <begin position="617"/>
        <end position="642"/>
    </location>
</feature>
<protein>
    <submittedName>
        <fullName evidence="2">Uncharacterized protein</fullName>
    </submittedName>
</protein>
<feature type="region of interest" description="Disordered" evidence="1">
    <location>
        <begin position="1311"/>
        <end position="1381"/>
    </location>
</feature>
<feature type="region of interest" description="Disordered" evidence="1">
    <location>
        <begin position="1032"/>
        <end position="1290"/>
    </location>
</feature>
<feature type="compositionally biased region" description="Basic and acidic residues" evidence="1">
    <location>
        <begin position="1125"/>
        <end position="1148"/>
    </location>
</feature>